<dbReference type="AlphaFoldDB" id="A0A8J5QPN0"/>
<accession>A0A8J5QPN0</accession>
<dbReference type="Proteomes" id="UP000694255">
    <property type="component" value="Unassembled WGS sequence"/>
</dbReference>
<sequence>MSIGYCGIAVHIPRDAFYLNTEVLADICMHSDLLHHYKPLIIPQTFMDASGEHGTIEGRGTLKMATEDGDVIRVPNVAHVPEWKDNELNPLHIACFQDDEVYEDDNKVIHRSLGKIAYIDAFGRYRLSLKIIPQECPSTDLNAVYFSTTAREKICRDWTLLHDYKPYAEEQIEGSLVGGTTRIAGTGTLKMTDGNNRIFSFTNVAYIPESKINMINPHQFLLSETDTLSIDAVGISHSRIGRIGVYEGSPRWLLRSTLSVIRPDNHADYGKYKVG</sequence>
<dbReference type="GeneID" id="73469158"/>
<name>A0A8J5QPN0_9ASCO</name>
<keyword evidence="2" id="KW-1185">Reference proteome</keyword>
<dbReference type="EMBL" id="JAGSYN010000107">
    <property type="protein sequence ID" value="KAG7664103.1"/>
    <property type="molecule type" value="Genomic_DNA"/>
</dbReference>
<reference evidence="1 2" key="1">
    <citation type="journal article" date="2021" name="DNA Res.">
        <title>Genome analysis of Candida subhashii reveals its hybrid nature and dual mitochondrial genome conformations.</title>
        <authorList>
            <person name="Mixao V."/>
            <person name="Hegedusova E."/>
            <person name="Saus E."/>
            <person name="Pryszcz L.P."/>
            <person name="Cillingova A."/>
            <person name="Nosek J."/>
            <person name="Gabaldon T."/>
        </authorList>
    </citation>
    <scope>NUCLEOTIDE SEQUENCE [LARGE SCALE GENOMIC DNA]</scope>
    <source>
        <strain evidence="1 2">CBS 10753</strain>
    </source>
</reference>
<evidence type="ECO:0000313" key="2">
    <source>
        <dbReference type="Proteomes" id="UP000694255"/>
    </source>
</evidence>
<proteinExistence type="predicted"/>
<evidence type="ECO:0000313" key="1">
    <source>
        <dbReference type="EMBL" id="KAG7664103.1"/>
    </source>
</evidence>
<dbReference type="RefSeq" id="XP_049264335.1">
    <property type="nucleotide sequence ID" value="XM_049406099.1"/>
</dbReference>
<protein>
    <submittedName>
        <fullName evidence="1">Uncharacterized protein</fullName>
    </submittedName>
</protein>
<organism evidence="1 2">
    <name type="scientific">[Candida] subhashii</name>
    <dbReference type="NCBI Taxonomy" id="561895"/>
    <lineage>
        <taxon>Eukaryota</taxon>
        <taxon>Fungi</taxon>
        <taxon>Dikarya</taxon>
        <taxon>Ascomycota</taxon>
        <taxon>Saccharomycotina</taxon>
        <taxon>Pichiomycetes</taxon>
        <taxon>Debaryomycetaceae</taxon>
        <taxon>Spathaspora</taxon>
    </lineage>
</organism>
<gene>
    <name evidence="1" type="ORF">J8A68_002357</name>
</gene>
<comment type="caution">
    <text evidence="1">The sequence shown here is derived from an EMBL/GenBank/DDBJ whole genome shotgun (WGS) entry which is preliminary data.</text>
</comment>